<evidence type="ECO:0000313" key="4">
    <source>
        <dbReference type="Proteomes" id="UP000694427"/>
    </source>
</evidence>
<feature type="compositionally biased region" description="Basic and acidic residues" evidence="1">
    <location>
        <begin position="19"/>
        <end position="30"/>
    </location>
</feature>
<reference evidence="3" key="2">
    <citation type="submission" date="2025-09" db="UniProtKB">
        <authorList>
            <consortium name="Ensembl"/>
        </authorList>
    </citation>
    <scope>IDENTIFICATION</scope>
</reference>
<feature type="compositionally biased region" description="Polar residues" evidence="1">
    <location>
        <begin position="1"/>
        <end position="15"/>
    </location>
</feature>
<feature type="transmembrane region" description="Helical" evidence="2">
    <location>
        <begin position="110"/>
        <end position="129"/>
    </location>
</feature>
<evidence type="ECO:0000313" key="3">
    <source>
        <dbReference type="Ensembl" id="ENSCCRP00010120809.1"/>
    </source>
</evidence>
<reference evidence="3" key="1">
    <citation type="submission" date="2025-08" db="UniProtKB">
        <authorList>
            <consortium name="Ensembl"/>
        </authorList>
    </citation>
    <scope>IDENTIFICATION</scope>
</reference>
<protein>
    <submittedName>
        <fullName evidence="3">Uncharacterized protein</fullName>
    </submittedName>
</protein>
<dbReference type="Proteomes" id="UP000694427">
    <property type="component" value="Unplaced"/>
</dbReference>
<sequence>MKKQNTLRQPQSRRTVSPRRFEKPSCKAPEKLCSSAPRTKPALNTEHAPPNDDLIQFIEQCWSNSGPIAEKYSVATQIVMGGGGGGGYQRVTRKANKAAPENRFIEERSMNYHIGFVGGFLLGLASHGWDIY</sequence>
<evidence type="ECO:0000256" key="1">
    <source>
        <dbReference type="SAM" id="MobiDB-lite"/>
    </source>
</evidence>
<dbReference type="Ensembl" id="ENSCCRT00010134181.1">
    <property type="protein sequence ID" value="ENSCCRP00010120809.1"/>
    <property type="gene ID" value="ENSCCRG00010052811.1"/>
</dbReference>
<keyword evidence="2" id="KW-0472">Membrane</keyword>
<proteinExistence type="predicted"/>
<evidence type="ECO:0000256" key="2">
    <source>
        <dbReference type="SAM" id="Phobius"/>
    </source>
</evidence>
<organism evidence="3 4">
    <name type="scientific">Cyprinus carpio</name>
    <name type="common">Common carp</name>
    <dbReference type="NCBI Taxonomy" id="7962"/>
    <lineage>
        <taxon>Eukaryota</taxon>
        <taxon>Metazoa</taxon>
        <taxon>Chordata</taxon>
        <taxon>Craniata</taxon>
        <taxon>Vertebrata</taxon>
        <taxon>Euteleostomi</taxon>
        <taxon>Actinopterygii</taxon>
        <taxon>Neopterygii</taxon>
        <taxon>Teleostei</taxon>
        <taxon>Ostariophysi</taxon>
        <taxon>Cypriniformes</taxon>
        <taxon>Cyprinidae</taxon>
        <taxon>Cyprininae</taxon>
        <taxon>Cyprinus</taxon>
    </lineage>
</organism>
<dbReference type="AlphaFoldDB" id="A0A8C1RW09"/>
<keyword evidence="4" id="KW-1185">Reference proteome</keyword>
<keyword evidence="2" id="KW-1133">Transmembrane helix</keyword>
<accession>A0A8C1RW09</accession>
<name>A0A8C1RW09_CYPCA</name>
<feature type="region of interest" description="Disordered" evidence="1">
    <location>
        <begin position="1"/>
        <end position="50"/>
    </location>
</feature>
<keyword evidence="2" id="KW-0812">Transmembrane</keyword>